<dbReference type="EMBL" id="JAKREW010000009">
    <property type="protein sequence ID" value="MCG7505831.1"/>
    <property type="molecule type" value="Genomic_DNA"/>
</dbReference>
<keyword evidence="1" id="KW-1133">Transmembrane helix</keyword>
<evidence type="ECO:0000256" key="1">
    <source>
        <dbReference type="SAM" id="Phobius"/>
    </source>
</evidence>
<evidence type="ECO:0000313" key="2">
    <source>
        <dbReference type="EMBL" id="MCG7505831.1"/>
    </source>
</evidence>
<reference evidence="2 3" key="1">
    <citation type="submission" date="2022-02" db="EMBL/GenBank/DDBJ databases">
        <title>Draft genome sequence of Mezorhizobium retamae strain IRAMC:0171 isolated from Retama raetam nodules.</title>
        <authorList>
            <person name="Bengaied R."/>
            <person name="Sbissi I."/>
            <person name="Huber K."/>
            <person name="Ghodbane F."/>
            <person name="Nouioui I."/>
            <person name="Tarhouni M."/>
            <person name="Gtari M."/>
        </authorList>
    </citation>
    <scope>NUCLEOTIDE SEQUENCE [LARGE SCALE GENOMIC DNA]</scope>
    <source>
        <strain evidence="2 3">IRAMC:0171</strain>
    </source>
</reference>
<feature type="transmembrane region" description="Helical" evidence="1">
    <location>
        <begin position="111"/>
        <end position="127"/>
    </location>
</feature>
<proteinExistence type="predicted"/>
<gene>
    <name evidence="2" type="ORF">L4923_12480</name>
</gene>
<feature type="transmembrane region" description="Helical" evidence="1">
    <location>
        <begin position="87"/>
        <end position="105"/>
    </location>
</feature>
<keyword evidence="1" id="KW-0812">Transmembrane</keyword>
<comment type="caution">
    <text evidence="2">The sequence shown here is derived from an EMBL/GenBank/DDBJ whole genome shotgun (WGS) entry which is preliminary data.</text>
</comment>
<dbReference type="Proteomes" id="UP001201701">
    <property type="component" value="Unassembled WGS sequence"/>
</dbReference>
<feature type="transmembrane region" description="Helical" evidence="1">
    <location>
        <begin position="58"/>
        <end position="80"/>
    </location>
</feature>
<sequence length="137" mass="15012">MVKWSAIALVMLGVIHLLVLGIDVPTEFPHWLGLNLWTFDHWQPLRAQPLDLALSGGVFWATVGSFAVPLLILGSLILWLDRRGAPIPVFVGWMLAGWATLTTLLMPPSGFPVGLLVTLCLAVGLHRRKAKAQISKM</sequence>
<dbReference type="InterPro" id="IPR045590">
    <property type="entry name" value="DUF6463"/>
</dbReference>
<evidence type="ECO:0000313" key="3">
    <source>
        <dbReference type="Proteomes" id="UP001201701"/>
    </source>
</evidence>
<dbReference type="RefSeq" id="WP_239365354.1">
    <property type="nucleotide sequence ID" value="NZ_JAKREW010000009.1"/>
</dbReference>
<name>A0ABS9QEH3_9HYPH</name>
<organism evidence="2 3">
    <name type="scientific">Mesorhizobium retamae</name>
    <dbReference type="NCBI Taxonomy" id="2912854"/>
    <lineage>
        <taxon>Bacteria</taxon>
        <taxon>Pseudomonadati</taxon>
        <taxon>Pseudomonadota</taxon>
        <taxon>Alphaproteobacteria</taxon>
        <taxon>Hyphomicrobiales</taxon>
        <taxon>Phyllobacteriaceae</taxon>
        <taxon>Mesorhizobium</taxon>
    </lineage>
</organism>
<accession>A0ABS9QEH3</accession>
<keyword evidence="1" id="KW-0472">Membrane</keyword>
<keyword evidence="3" id="KW-1185">Reference proteome</keyword>
<dbReference type="Pfam" id="PF20064">
    <property type="entry name" value="DUF6463"/>
    <property type="match status" value="1"/>
</dbReference>
<protein>
    <submittedName>
        <fullName evidence="2">DUF6463 family protein</fullName>
    </submittedName>
</protein>